<dbReference type="RefSeq" id="WP_276351194.1">
    <property type="nucleotide sequence ID" value="NZ_JARKHX010000004.1"/>
</dbReference>
<comment type="caution">
    <text evidence="1">The sequence shown here is derived from an EMBL/GenBank/DDBJ whole genome shotgun (WGS) entry which is preliminary data.</text>
</comment>
<proteinExistence type="predicted"/>
<evidence type="ECO:0000313" key="1">
    <source>
        <dbReference type="EMBL" id="MDF4194844.1"/>
    </source>
</evidence>
<organism evidence="1 2">
    <name type="scientific">Bacillus amyloliquefaciens</name>
    <name type="common">Bacillus velezensis</name>
    <dbReference type="NCBI Taxonomy" id="1390"/>
    <lineage>
        <taxon>Bacteria</taxon>
        <taxon>Bacillati</taxon>
        <taxon>Bacillota</taxon>
        <taxon>Bacilli</taxon>
        <taxon>Bacillales</taxon>
        <taxon>Bacillaceae</taxon>
        <taxon>Bacillus</taxon>
        <taxon>Bacillus amyloliquefaciens group</taxon>
    </lineage>
</organism>
<protein>
    <submittedName>
        <fullName evidence="1">Uncharacterized protein</fullName>
    </submittedName>
</protein>
<reference evidence="1" key="1">
    <citation type="submission" date="2023-02" db="EMBL/GenBank/DDBJ databases">
        <title>Draft Whole-Genome Sequences of Bacillus Strains of Potential Probiotic for Poultry.</title>
        <authorList>
            <person name="Ma L.M."/>
            <person name="Lopez-Guerra N."/>
            <person name="Zhang G."/>
        </authorList>
    </citation>
    <scope>NUCLEOTIDE SEQUENCE</scope>
    <source>
        <strain evidence="1">OSU1013-24</strain>
    </source>
</reference>
<sequence length="100" mass="11895">MRRYQTQEQVALNFLLSEAKEELRLCEERIEYHAKHREYVLIRMEKEIEAKANAKIEKLSSLLEMERESWSNSPCLLQIGIVNSRGESVIQEEHFSEEIE</sequence>
<gene>
    <name evidence="1" type="ORF">PV946_13880</name>
</gene>
<dbReference type="Proteomes" id="UP001222377">
    <property type="component" value="Unassembled WGS sequence"/>
</dbReference>
<dbReference type="AlphaFoldDB" id="A0AAP3YGP3"/>
<accession>A0AAP3YGP3</accession>
<evidence type="ECO:0000313" key="2">
    <source>
        <dbReference type="Proteomes" id="UP001222377"/>
    </source>
</evidence>
<name>A0AAP3YGP3_BACAM</name>
<dbReference type="EMBL" id="JARKHX010000004">
    <property type="protein sequence ID" value="MDF4194844.1"/>
    <property type="molecule type" value="Genomic_DNA"/>
</dbReference>